<accession>A0AA39VRE8</accession>
<dbReference type="AlphaFoldDB" id="A0AA39VRE8"/>
<evidence type="ECO:0000256" key="1">
    <source>
        <dbReference type="SAM" id="MobiDB-lite"/>
    </source>
</evidence>
<name>A0AA39VRE8_ACESA</name>
<reference evidence="2" key="1">
    <citation type="journal article" date="2022" name="Plant J.">
        <title>Strategies of tolerance reflected in two North American maple genomes.</title>
        <authorList>
            <person name="McEvoy S.L."/>
            <person name="Sezen U.U."/>
            <person name="Trouern-Trend A."/>
            <person name="McMahon S.M."/>
            <person name="Schaberg P.G."/>
            <person name="Yang J."/>
            <person name="Wegrzyn J.L."/>
            <person name="Swenson N.G."/>
        </authorList>
    </citation>
    <scope>NUCLEOTIDE SEQUENCE</scope>
    <source>
        <strain evidence="2">NS2018</strain>
    </source>
</reference>
<protein>
    <submittedName>
        <fullName evidence="2">Uncharacterized protein</fullName>
    </submittedName>
</protein>
<evidence type="ECO:0000313" key="3">
    <source>
        <dbReference type="Proteomes" id="UP001168877"/>
    </source>
</evidence>
<evidence type="ECO:0000313" key="2">
    <source>
        <dbReference type="EMBL" id="KAK0595734.1"/>
    </source>
</evidence>
<keyword evidence="3" id="KW-1185">Reference proteome</keyword>
<proteinExistence type="predicted"/>
<dbReference type="EMBL" id="JAUESC010000004">
    <property type="protein sequence ID" value="KAK0595734.1"/>
    <property type="molecule type" value="Genomic_DNA"/>
</dbReference>
<feature type="compositionally biased region" description="Acidic residues" evidence="1">
    <location>
        <begin position="99"/>
        <end position="124"/>
    </location>
</feature>
<sequence length="130" mass="15304">MSSGARASARARAKTAEIDVSPPEIEIGEIKKEEEEENLIHYFYTWLRFDFELHKAAKKFWDQMVSQEEDQDNYSHLGQVCMDLEDDDEQENIEAQMGLEDDDQLEGPEDGDDVEYQEDDEEYMEDQKWV</sequence>
<dbReference type="Proteomes" id="UP001168877">
    <property type="component" value="Unassembled WGS sequence"/>
</dbReference>
<comment type="caution">
    <text evidence="2">The sequence shown here is derived from an EMBL/GenBank/DDBJ whole genome shotgun (WGS) entry which is preliminary data.</text>
</comment>
<gene>
    <name evidence="2" type="ORF">LWI29_009510</name>
</gene>
<feature type="region of interest" description="Disordered" evidence="1">
    <location>
        <begin position="97"/>
        <end position="130"/>
    </location>
</feature>
<reference evidence="2" key="2">
    <citation type="submission" date="2023-06" db="EMBL/GenBank/DDBJ databases">
        <authorList>
            <person name="Swenson N.G."/>
            <person name="Wegrzyn J.L."/>
            <person name="Mcevoy S.L."/>
        </authorList>
    </citation>
    <scope>NUCLEOTIDE SEQUENCE</scope>
    <source>
        <strain evidence="2">NS2018</strain>
        <tissue evidence="2">Leaf</tissue>
    </source>
</reference>
<organism evidence="2 3">
    <name type="scientific">Acer saccharum</name>
    <name type="common">Sugar maple</name>
    <dbReference type="NCBI Taxonomy" id="4024"/>
    <lineage>
        <taxon>Eukaryota</taxon>
        <taxon>Viridiplantae</taxon>
        <taxon>Streptophyta</taxon>
        <taxon>Embryophyta</taxon>
        <taxon>Tracheophyta</taxon>
        <taxon>Spermatophyta</taxon>
        <taxon>Magnoliopsida</taxon>
        <taxon>eudicotyledons</taxon>
        <taxon>Gunneridae</taxon>
        <taxon>Pentapetalae</taxon>
        <taxon>rosids</taxon>
        <taxon>malvids</taxon>
        <taxon>Sapindales</taxon>
        <taxon>Sapindaceae</taxon>
        <taxon>Hippocastanoideae</taxon>
        <taxon>Acereae</taxon>
        <taxon>Acer</taxon>
    </lineage>
</organism>